<dbReference type="InterPro" id="IPR035426">
    <property type="entry name" value="Gemin2/Brr1"/>
</dbReference>
<dbReference type="InterPro" id="IPR023251">
    <property type="entry name" value="Brr1"/>
</dbReference>
<dbReference type="OrthoDB" id="428895at2759"/>
<protein>
    <submittedName>
        <fullName evidence="1">WGS project CCBQ000000000 data, contig 00041</fullName>
    </submittedName>
</protein>
<dbReference type="GO" id="GO:0030532">
    <property type="term" value="C:small nuclear ribonucleoprotein complex"/>
    <property type="evidence" value="ECO:0007669"/>
    <property type="project" value="InterPro"/>
</dbReference>
<dbReference type="PRINTS" id="PR02039">
    <property type="entry name" value="SPLICEFRBRR1"/>
</dbReference>
<evidence type="ECO:0000313" key="1">
    <source>
        <dbReference type="EMBL" id="CDO92431.1"/>
    </source>
</evidence>
<evidence type="ECO:0000313" key="2">
    <source>
        <dbReference type="Proteomes" id="UP000031516"/>
    </source>
</evidence>
<comment type="caution">
    <text evidence="1">The sequence shown here is derived from an EMBL/GenBank/DDBJ whole genome shotgun (WGS) entry which is preliminary data.</text>
</comment>
<dbReference type="Proteomes" id="UP000031516">
    <property type="component" value="Unassembled WGS sequence"/>
</dbReference>
<dbReference type="GO" id="GO:0000387">
    <property type="term" value="P:spliceosomal snRNP assembly"/>
    <property type="evidence" value="ECO:0007669"/>
    <property type="project" value="InterPro"/>
</dbReference>
<sequence>MMGSNHKNKIWQSKKSKTQNIALRHMVGVDSNQGPLDPVFGQHSVFCTNEEGVSPSVIKYLQDVRNEALSSSSLYTFKGNKREDDEVGSELVADTSDLAHDRSILEDSDIINAWVNELRDEMEPLDESPADATYTDEMLDILVYEIKKYLDEHPDEINDSVRRATKNVKPIVNPQYDISDEVVESVIAKLRNKRFSDIHFLRRYINRPMPVPTNFRQWFGYIKHNEPTRQFMLRLQFEDLMRILGFMMQWVNSIAKNKPDSRQLQHWLLYVCIFMPDELLAPQISQLRDLGKKCQSCLLAPTCKEIADLELPKEIQDIAFPNQRSRLNAIEITLSVIAHRFGQRDLLNSA</sequence>
<dbReference type="AlphaFoldDB" id="A0A0A8L2E8"/>
<dbReference type="EMBL" id="CCBQ010000013">
    <property type="protein sequence ID" value="CDO92431.1"/>
    <property type="molecule type" value="Genomic_DNA"/>
</dbReference>
<proteinExistence type="predicted"/>
<gene>
    <name evidence="1" type="ORF">KLDO_g751</name>
</gene>
<reference evidence="1 2" key="1">
    <citation type="submission" date="2014-03" db="EMBL/GenBank/DDBJ databases">
        <title>The genome of Kluyveromyces dobzhanskii.</title>
        <authorList>
            <person name="Nystedt B."/>
            <person name="Astrom S."/>
        </authorList>
    </citation>
    <scope>NUCLEOTIDE SEQUENCE [LARGE SCALE GENOMIC DNA]</scope>
    <source>
        <strain evidence="1 2">CBS 2104</strain>
    </source>
</reference>
<organism evidence="1 2">
    <name type="scientific">Kluyveromyces dobzhanskii CBS 2104</name>
    <dbReference type="NCBI Taxonomy" id="1427455"/>
    <lineage>
        <taxon>Eukaryota</taxon>
        <taxon>Fungi</taxon>
        <taxon>Dikarya</taxon>
        <taxon>Ascomycota</taxon>
        <taxon>Saccharomycotina</taxon>
        <taxon>Saccharomycetes</taxon>
        <taxon>Saccharomycetales</taxon>
        <taxon>Saccharomycetaceae</taxon>
        <taxon>Kluyveromyces</taxon>
    </lineage>
</organism>
<keyword evidence="2" id="KW-1185">Reference proteome</keyword>
<name>A0A0A8L2E8_9SACH</name>
<dbReference type="Pfam" id="PF04938">
    <property type="entry name" value="SIP1"/>
    <property type="match status" value="1"/>
</dbReference>
<dbReference type="Gene3D" id="1.20.58.1070">
    <property type="match status" value="1"/>
</dbReference>
<accession>A0A0A8L2E8</accession>